<protein>
    <submittedName>
        <fullName evidence="2">Uncharacterized protein</fullName>
    </submittedName>
</protein>
<evidence type="ECO:0000313" key="2">
    <source>
        <dbReference type="EMBL" id="KNC71100.1"/>
    </source>
</evidence>
<dbReference type="GeneID" id="25916869"/>
<dbReference type="Proteomes" id="UP000054560">
    <property type="component" value="Unassembled WGS sequence"/>
</dbReference>
<evidence type="ECO:0000256" key="1">
    <source>
        <dbReference type="SAM" id="Coils"/>
    </source>
</evidence>
<gene>
    <name evidence="2" type="ORF">SARC_16365</name>
</gene>
<proteinExistence type="predicted"/>
<name>A0A0L0F312_9EUKA</name>
<sequence>CVADQKTPLEGAILVMTAHTYTLDSALHDQQKLLQSMKNNKEGALEKATAKLETLIENNRK</sequence>
<keyword evidence="3" id="KW-1185">Reference proteome</keyword>
<accession>A0A0L0F312</accession>
<feature type="coiled-coil region" evidence="1">
    <location>
        <begin position="27"/>
        <end position="58"/>
    </location>
</feature>
<organism evidence="2 3">
    <name type="scientific">Sphaeroforma arctica JP610</name>
    <dbReference type="NCBI Taxonomy" id="667725"/>
    <lineage>
        <taxon>Eukaryota</taxon>
        <taxon>Ichthyosporea</taxon>
        <taxon>Ichthyophonida</taxon>
        <taxon>Sphaeroforma</taxon>
    </lineage>
</organism>
<reference evidence="2 3" key="1">
    <citation type="submission" date="2011-02" db="EMBL/GenBank/DDBJ databases">
        <title>The Genome Sequence of Sphaeroforma arctica JP610.</title>
        <authorList>
            <consortium name="The Broad Institute Genome Sequencing Platform"/>
            <person name="Russ C."/>
            <person name="Cuomo C."/>
            <person name="Young S.K."/>
            <person name="Zeng Q."/>
            <person name="Gargeya S."/>
            <person name="Alvarado L."/>
            <person name="Berlin A."/>
            <person name="Chapman S.B."/>
            <person name="Chen Z."/>
            <person name="Freedman E."/>
            <person name="Gellesch M."/>
            <person name="Goldberg J."/>
            <person name="Griggs A."/>
            <person name="Gujja S."/>
            <person name="Heilman E."/>
            <person name="Heiman D."/>
            <person name="Howarth C."/>
            <person name="Mehta T."/>
            <person name="Neiman D."/>
            <person name="Pearson M."/>
            <person name="Roberts A."/>
            <person name="Saif S."/>
            <person name="Shea T."/>
            <person name="Shenoy N."/>
            <person name="Sisk P."/>
            <person name="Stolte C."/>
            <person name="Sykes S."/>
            <person name="White J."/>
            <person name="Yandava C."/>
            <person name="Burger G."/>
            <person name="Gray M.W."/>
            <person name="Holland P.W.H."/>
            <person name="King N."/>
            <person name="Lang F.B.F."/>
            <person name="Roger A.J."/>
            <person name="Ruiz-Trillo I."/>
            <person name="Haas B."/>
            <person name="Nusbaum C."/>
            <person name="Birren B."/>
        </authorList>
    </citation>
    <scope>NUCLEOTIDE SEQUENCE [LARGE SCALE GENOMIC DNA]</scope>
    <source>
        <strain evidence="2 3">JP610</strain>
    </source>
</reference>
<feature type="non-terminal residue" evidence="2">
    <location>
        <position position="61"/>
    </location>
</feature>
<evidence type="ECO:0000313" key="3">
    <source>
        <dbReference type="Proteomes" id="UP000054560"/>
    </source>
</evidence>
<dbReference type="EMBL" id="KQ249502">
    <property type="protein sequence ID" value="KNC71100.1"/>
    <property type="molecule type" value="Genomic_DNA"/>
</dbReference>
<dbReference type="RefSeq" id="XP_014145002.1">
    <property type="nucleotide sequence ID" value="XM_014289527.1"/>
</dbReference>
<dbReference type="AlphaFoldDB" id="A0A0L0F312"/>
<feature type="non-terminal residue" evidence="2">
    <location>
        <position position="1"/>
    </location>
</feature>
<keyword evidence="1" id="KW-0175">Coiled coil</keyword>